<accession>A0A6A4S8Y4</accession>
<name>A0A6A4S8Y4_SCOMX</name>
<organism evidence="1 2">
    <name type="scientific">Scophthalmus maximus</name>
    <name type="common">Turbot</name>
    <name type="synonym">Psetta maxima</name>
    <dbReference type="NCBI Taxonomy" id="52904"/>
    <lineage>
        <taxon>Eukaryota</taxon>
        <taxon>Metazoa</taxon>
        <taxon>Chordata</taxon>
        <taxon>Craniata</taxon>
        <taxon>Vertebrata</taxon>
        <taxon>Euteleostomi</taxon>
        <taxon>Actinopterygii</taxon>
        <taxon>Neopterygii</taxon>
        <taxon>Teleostei</taxon>
        <taxon>Neoteleostei</taxon>
        <taxon>Acanthomorphata</taxon>
        <taxon>Carangaria</taxon>
        <taxon>Pleuronectiformes</taxon>
        <taxon>Pleuronectoidei</taxon>
        <taxon>Scophthalmidae</taxon>
        <taxon>Scophthalmus</taxon>
    </lineage>
</organism>
<comment type="caution">
    <text evidence="1">The sequence shown here is derived from an EMBL/GenBank/DDBJ whole genome shotgun (WGS) entry which is preliminary data.</text>
</comment>
<dbReference type="EMBL" id="VEVO01000018">
    <property type="protein sequence ID" value="KAF0027551.1"/>
    <property type="molecule type" value="Genomic_DNA"/>
</dbReference>
<gene>
    <name evidence="1" type="ORF">F2P81_020292</name>
</gene>
<protein>
    <submittedName>
        <fullName evidence="1">Uncharacterized protein</fullName>
    </submittedName>
</protein>
<proteinExistence type="predicted"/>
<evidence type="ECO:0000313" key="2">
    <source>
        <dbReference type="Proteomes" id="UP000438429"/>
    </source>
</evidence>
<evidence type="ECO:0000313" key="1">
    <source>
        <dbReference type="EMBL" id="KAF0027551.1"/>
    </source>
</evidence>
<sequence length="86" mass="8960">MTSSQRKCRVFVTASVGGVEHHSAACTSVRSLACQSGLGAAMASVAWHPPLALASDQLLWTASSPLAADMLLNHPLTHSWTASTNT</sequence>
<dbReference type="Proteomes" id="UP000438429">
    <property type="component" value="Unassembled WGS sequence"/>
</dbReference>
<reference evidence="1 2" key="1">
    <citation type="submission" date="2019-06" db="EMBL/GenBank/DDBJ databases">
        <title>Draft genomes of female and male turbot (Scophthalmus maximus).</title>
        <authorList>
            <person name="Xu H."/>
            <person name="Xu X.-W."/>
            <person name="Shao C."/>
            <person name="Chen S."/>
        </authorList>
    </citation>
    <scope>NUCLEOTIDE SEQUENCE [LARGE SCALE GENOMIC DNA]</scope>
    <source>
        <strain evidence="1">Ysfricsl-2016a</strain>
        <tissue evidence="1">Blood</tissue>
    </source>
</reference>
<dbReference type="AlphaFoldDB" id="A0A6A4S8Y4"/>